<evidence type="ECO:0008006" key="8">
    <source>
        <dbReference type="Google" id="ProtNLM"/>
    </source>
</evidence>
<evidence type="ECO:0000256" key="1">
    <source>
        <dbReference type="SAM" id="Phobius"/>
    </source>
</evidence>
<keyword evidence="1" id="KW-1133">Transmembrane helix</keyword>
<keyword evidence="1" id="KW-0812">Transmembrane</keyword>
<organism evidence="3">
    <name type="scientific">Hexamita inflata</name>
    <dbReference type="NCBI Taxonomy" id="28002"/>
    <lineage>
        <taxon>Eukaryota</taxon>
        <taxon>Metamonada</taxon>
        <taxon>Diplomonadida</taxon>
        <taxon>Hexamitidae</taxon>
        <taxon>Hexamitinae</taxon>
        <taxon>Hexamita</taxon>
    </lineage>
</organism>
<accession>A0AA86R9C1</accession>
<evidence type="ECO:0000256" key="2">
    <source>
        <dbReference type="SAM" id="SignalP"/>
    </source>
</evidence>
<gene>
    <name evidence="5" type="ORF">HINF_LOCUS28763</name>
    <name evidence="6" type="ORF">HINF_LOCUS28768</name>
    <name evidence="3" type="ORF">HINF_LOCUS60770</name>
    <name evidence="4" type="ORF">HINF_LOCUS60775</name>
</gene>
<dbReference type="EMBL" id="CAXDID020000091">
    <property type="protein sequence ID" value="CAL6022681.1"/>
    <property type="molecule type" value="Genomic_DNA"/>
</dbReference>
<dbReference type="EMBL" id="CATOUU010001118">
    <property type="protein sequence ID" value="CAI9973130.1"/>
    <property type="molecule type" value="Genomic_DNA"/>
</dbReference>
<evidence type="ECO:0000313" key="5">
    <source>
        <dbReference type="EMBL" id="CAL6022671.1"/>
    </source>
</evidence>
<evidence type="ECO:0000313" key="4">
    <source>
        <dbReference type="EMBL" id="CAI9973130.1"/>
    </source>
</evidence>
<evidence type="ECO:0000313" key="3">
    <source>
        <dbReference type="EMBL" id="CAI9973125.1"/>
    </source>
</evidence>
<feature type="signal peptide" evidence="2">
    <location>
        <begin position="1"/>
        <end position="18"/>
    </location>
</feature>
<reference evidence="5 7" key="2">
    <citation type="submission" date="2024-07" db="EMBL/GenBank/DDBJ databases">
        <authorList>
            <person name="Akdeniz Z."/>
        </authorList>
    </citation>
    <scope>NUCLEOTIDE SEQUENCE [LARGE SCALE GENOMIC DNA]</scope>
</reference>
<dbReference type="Proteomes" id="UP001642409">
    <property type="component" value="Unassembled WGS sequence"/>
</dbReference>
<sequence length="535" mass="60451">MLNLIFVLFHGFTTEIDTLTEIKDCYSELSQIILKEGQKQICVQLISASNSNCKILPKGVKVSIELDNLNGFYVPTGYFSDFDYSSTIELCVSCSTQACIDHIFFESKTATAVIESYGFTTPVAIGVVMREQSNLVNCIKQSYIKVFTAQIKLIAEINDYCWQILTQNNYQLLNNTISIRFQGQVQVQTIYTSTSTHIAHAVVGQSFEFSVDEPSAFQIFDNYNFIELEMKLCVQQSLTISYLETQSNKLEIDGLDPGYSQLRLRINTNSMQLQGVPSSNGIIYAQMISTIGDQLDVFHIKLQIQFEENAYFFESSDLQTYKDGQTQSFSCITELCKTNMLYVYNNIGKITSASTITTIKITGVMYMVTETVTSLYEGCYKGFHLSYNAKYIWFELLVNSASTTCSITTNQLYSLTLASKNTTQSNITQLTQVLNLSMELINISFVMTKDILEMIQHSTSTSLFITQDKITVDFLSLLKVVNRNIDSFYTQQFIALGISMGASLIISIAYYVIKLHVQIPVKKTKIILKDFDEIE</sequence>
<evidence type="ECO:0000313" key="6">
    <source>
        <dbReference type="EMBL" id="CAL6022681.1"/>
    </source>
</evidence>
<reference evidence="3" key="1">
    <citation type="submission" date="2023-06" db="EMBL/GenBank/DDBJ databases">
        <authorList>
            <person name="Kurt Z."/>
        </authorList>
    </citation>
    <scope>NUCLEOTIDE SEQUENCE</scope>
</reference>
<feature type="chain" id="PRO_5044705036" description="Transmembrane protein" evidence="2">
    <location>
        <begin position="19"/>
        <end position="535"/>
    </location>
</feature>
<dbReference type="EMBL" id="CATOUU010001118">
    <property type="protein sequence ID" value="CAI9973125.1"/>
    <property type="molecule type" value="Genomic_DNA"/>
</dbReference>
<evidence type="ECO:0000313" key="7">
    <source>
        <dbReference type="Proteomes" id="UP001642409"/>
    </source>
</evidence>
<keyword evidence="7" id="KW-1185">Reference proteome</keyword>
<keyword evidence="2" id="KW-0732">Signal</keyword>
<proteinExistence type="predicted"/>
<protein>
    <recommendedName>
        <fullName evidence="8">Transmembrane protein</fullName>
    </recommendedName>
</protein>
<dbReference type="EMBL" id="CAXDID020000091">
    <property type="protein sequence ID" value="CAL6022671.1"/>
    <property type="molecule type" value="Genomic_DNA"/>
</dbReference>
<name>A0AA86R9C1_9EUKA</name>
<feature type="transmembrane region" description="Helical" evidence="1">
    <location>
        <begin position="493"/>
        <end position="513"/>
    </location>
</feature>
<comment type="caution">
    <text evidence="3">The sequence shown here is derived from an EMBL/GenBank/DDBJ whole genome shotgun (WGS) entry which is preliminary data.</text>
</comment>
<dbReference type="AlphaFoldDB" id="A0AA86R9C1"/>
<keyword evidence="1" id="KW-0472">Membrane</keyword>